<keyword evidence="2" id="KW-0472">Membrane</keyword>
<organism evidence="4">
    <name type="scientific">marine sediment metagenome</name>
    <dbReference type="NCBI Taxonomy" id="412755"/>
    <lineage>
        <taxon>unclassified sequences</taxon>
        <taxon>metagenomes</taxon>
        <taxon>ecological metagenomes</taxon>
    </lineage>
</organism>
<dbReference type="Pfam" id="PF01266">
    <property type="entry name" value="DAO"/>
    <property type="match status" value="1"/>
</dbReference>
<dbReference type="SUPFAM" id="SSF54373">
    <property type="entry name" value="FAD-linked reductases, C-terminal domain"/>
    <property type="match status" value="1"/>
</dbReference>
<evidence type="ECO:0000259" key="3">
    <source>
        <dbReference type="Pfam" id="PF01266"/>
    </source>
</evidence>
<comment type="caution">
    <text evidence="4">The sequence shown here is derived from an EMBL/GenBank/DDBJ whole genome shotgun (WGS) entry which is preliminary data.</text>
</comment>
<feature type="domain" description="FAD dependent oxidoreductase" evidence="3">
    <location>
        <begin position="6"/>
        <end position="161"/>
    </location>
</feature>
<sequence length="183" mass="20780">GFTEAVETDQEVLITKYVVNCAGVWAPEIGNMVGIDIPIKPRRGQLLVAEKTFPVGKRKIAEFGYMMAKFGDENYKRNVSTELEDLGIAFVFEPTLSDNFLIGSSRSFAGFDTRVSIEVMQGLAKRAIRFFPVMKDIHVIRAYAGLRPYVDDHMPIISKVDEISAFYIYFIKLIIIIFRFCSF</sequence>
<reference evidence="4" key="1">
    <citation type="journal article" date="2014" name="Front. Microbiol.">
        <title>High frequency of phylogenetically diverse reductive dehalogenase-homologous genes in deep subseafloor sedimentary metagenomes.</title>
        <authorList>
            <person name="Kawai M."/>
            <person name="Futagami T."/>
            <person name="Toyoda A."/>
            <person name="Takaki Y."/>
            <person name="Nishi S."/>
            <person name="Hori S."/>
            <person name="Arai W."/>
            <person name="Tsubouchi T."/>
            <person name="Morono Y."/>
            <person name="Uchiyama I."/>
            <person name="Ito T."/>
            <person name="Fujiyama A."/>
            <person name="Inagaki F."/>
            <person name="Takami H."/>
        </authorList>
    </citation>
    <scope>NUCLEOTIDE SEQUENCE</scope>
    <source>
        <strain evidence="4">Expedition CK06-06</strain>
    </source>
</reference>
<evidence type="ECO:0000256" key="1">
    <source>
        <dbReference type="ARBA" id="ARBA00023002"/>
    </source>
</evidence>
<dbReference type="Gene3D" id="3.30.9.10">
    <property type="entry name" value="D-Amino Acid Oxidase, subunit A, domain 2"/>
    <property type="match status" value="1"/>
</dbReference>
<evidence type="ECO:0000256" key="2">
    <source>
        <dbReference type="SAM" id="Phobius"/>
    </source>
</evidence>
<feature type="non-terminal residue" evidence="4">
    <location>
        <position position="1"/>
    </location>
</feature>
<keyword evidence="1" id="KW-0560">Oxidoreductase</keyword>
<accession>X1KKZ9</accession>
<gene>
    <name evidence="4" type="ORF">S06H3_23477</name>
</gene>
<proteinExistence type="predicted"/>
<dbReference type="Gene3D" id="3.50.50.60">
    <property type="entry name" value="FAD/NAD(P)-binding domain"/>
    <property type="match status" value="1"/>
</dbReference>
<name>X1KKZ9_9ZZZZ</name>
<protein>
    <recommendedName>
        <fullName evidence="3">FAD dependent oxidoreductase domain-containing protein</fullName>
    </recommendedName>
</protein>
<dbReference type="GO" id="GO:0016491">
    <property type="term" value="F:oxidoreductase activity"/>
    <property type="evidence" value="ECO:0007669"/>
    <property type="project" value="UniProtKB-KW"/>
</dbReference>
<dbReference type="InterPro" id="IPR006076">
    <property type="entry name" value="FAD-dep_OxRdtase"/>
</dbReference>
<dbReference type="EMBL" id="BARV01012770">
    <property type="protein sequence ID" value="GAI07742.1"/>
    <property type="molecule type" value="Genomic_DNA"/>
</dbReference>
<dbReference type="PANTHER" id="PTHR13847:SF287">
    <property type="entry name" value="FAD-DEPENDENT OXIDOREDUCTASE DOMAIN-CONTAINING PROTEIN 1"/>
    <property type="match status" value="1"/>
</dbReference>
<keyword evidence="2" id="KW-1133">Transmembrane helix</keyword>
<dbReference type="PANTHER" id="PTHR13847">
    <property type="entry name" value="SARCOSINE DEHYDROGENASE-RELATED"/>
    <property type="match status" value="1"/>
</dbReference>
<feature type="transmembrane region" description="Helical" evidence="2">
    <location>
        <begin position="163"/>
        <end position="181"/>
    </location>
</feature>
<evidence type="ECO:0000313" key="4">
    <source>
        <dbReference type="EMBL" id="GAI07742.1"/>
    </source>
</evidence>
<dbReference type="GO" id="GO:0005737">
    <property type="term" value="C:cytoplasm"/>
    <property type="evidence" value="ECO:0007669"/>
    <property type="project" value="TreeGrafter"/>
</dbReference>
<dbReference type="AlphaFoldDB" id="X1KKZ9"/>
<dbReference type="InterPro" id="IPR036188">
    <property type="entry name" value="FAD/NAD-bd_sf"/>
</dbReference>
<keyword evidence="2" id="KW-0812">Transmembrane</keyword>
<dbReference type="SUPFAM" id="SSF51905">
    <property type="entry name" value="FAD/NAD(P)-binding domain"/>
    <property type="match status" value="1"/>
</dbReference>